<reference evidence="2 3" key="1">
    <citation type="journal article" date="2023" name="Commun. Biol.">
        <title>Genome analysis of Parmales, the sister group of diatoms, reveals the evolutionary specialization of diatoms from phago-mixotrophs to photoautotrophs.</title>
        <authorList>
            <person name="Ban H."/>
            <person name="Sato S."/>
            <person name="Yoshikawa S."/>
            <person name="Yamada K."/>
            <person name="Nakamura Y."/>
            <person name="Ichinomiya M."/>
            <person name="Sato N."/>
            <person name="Blanc-Mathieu R."/>
            <person name="Endo H."/>
            <person name="Kuwata A."/>
            <person name="Ogata H."/>
        </authorList>
    </citation>
    <scope>NUCLEOTIDE SEQUENCE [LARGE SCALE GENOMIC DNA]</scope>
</reference>
<gene>
    <name evidence="2" type="ORF">TeGR_g9372</name>
</gene>
<organism evidence="2 3">
    <name type="scientific">Tetraparma gracilis</name>
    <dbReference type="NCBI Taxonomy" id="2962635"/>
    <lineage>
        <taxon>Eukaryota</taxon>
        <taxon>Sar</taxon>
        <taxon>Stramenopiles</taxon>
        <taxon>Ochrophyta</taxon>
        <taxon>Bolidophyceae</taxon>
        <taxon>Parmales</taxon>
        <taxon>Triparmaceae</taxon>
        <taxon>Tetraparma</taxon>
    </lineage>
</organism>
<evidence type="ECO:0000256" key="1">
    <source>
        <dbReference type="SAM" id="MobiDB-lite"/>
    </source>
</evidence>
<dbReference type="EMBL" id="BRYB01000941">
    <property type="protein sequence ID" value="GMI40525.1"/>
    <property type="molecule type" value="Genomic_DNA"/>
</dbReference>
<accession>A0ABQ6N5J9</accession>
<protein>
    <submittedName>
        <fullName evidence="2">Uncharacterized protein</fullName>
    </submittedName>
</protein>
<dbReference type="Proteomes" id="UP001165060">
    <property type="component" value="Unassembled WGS sequence"/>
</dbReference>
<feature type="region of interest" description="Disordered" evidence="1">
    <location>
        <begin position="61"/>
        <end position="92"/>
    </location>
</feature>
<sequence>MFGDTFGTKSDYTKGMQYSVRMSYMGDEAGDLSMQPPDTMFLSREQARKMVATPDMEAVGEISALDFGSPPRKGGGERRGSSSPTAEGGGEFFKGNSALNFLKAPASSPKARSAAMKENAQKNALRKAREEALLKEPDPADVWYVEEQAGTTFFVHRLTGEATLENPFDKTPKKFEDLEIVKPRIDPGLSTPLATGAACYEEVKGSFEEVMSFLDEQAAKPKKQKKKAPSSSSKKK</sequence>
<name>A0ABQ6N5J9_9STRA</name>
<evidence type="ECO:0000313" key="2">
    <source>
        <dbReference type="EMBL" id="GMI40525.1"/>
    </source>
</evidence>
<evidence type="ECO:0000313" key="3">
    <source>
        <dbReference type="Proteomes" id="UP001165060"/>
    </source>
</evidence>
<proteinExistence type="predicted"/>
<comment type="caution">
    <text evidence="2">The sequence shown here is derived from an EMBL/GenBank/DDBJ whole genome shotgun (WGS) entry which is preliminary data.</text>
</comment>
<keyword evidence="3" id="KW-1185">Reference proteome</keyword>